<organism evidence="6">
    <name type="scientific">bioreactor metagenome</name>
    <dbReference type="NCBI Taxonomy" id="1076179"/>
    <lineage>
        <taxon>unclassified sequences</taxon>
        <taxon>metagenomes</taxon>
        <taxon>ecological metagenomes</taxon>
    </lineage>
</organism>
<feature type="transmembrane region" description="Helical" evidence="5">
    <location>
        <begin position="69"/>
        <end position="88"/>
    </location>
</feature>
<keyword evidence="3 5" id="KW-1133">Transmembrane helix</keyword>
<dbReference type="AlphaFoldDB" id="A0A644T0Z8"/>
<dbReference type="GO" id="GO:0016020">
    <property type="term" value="C:membrane"/>
    <property type="evidence" value="ECO:0007669"/>
    <property type="project" value="UniProtKB-SubCell"/>
</dbReference>
<evidence type="ECO:0000256" key="4">
    <source>
        <dbReference type="ARBA" id="ARBA00023136"/>
    </source>
</evidence>
<feature type="transmembrane region" description="Helical" evidence="5">
    <location>
        <begin position="12"/>
        <end position="39"/>
    </location>
</feature>
<dbReference type="EMBL" id="VSSQ01000012">
    <property type="protein sequence ID" value="MPL60585.1"/>
    <property type="molecule type" value="Genomic_DNA"/>
</dbReference>
<evidence type="ECO:0000256" key="5">
    <source>
        <dbReference type="SAM" id="Phobius"/>
    </source>
</evidence>
<proteinExistence type="predicted"/>
<evidence type="ECO:0000256" key="2">
    <source>
        <dbReference type="ARBA" id="ARBA00022692"/>
    </source>
</evidence>
<reference evidence="6" key="1">
    <citation type="submission" date="2019-08" db="EMBL/GenBank/DDBJ databases">
        <authorList>
            <person name="Kucharzyk K."/>
            <person name="Murdoch R.W."/>
            <person name="Higgins S."/>
            <person name="Loffler F."/>
        </authorList>
    </citation>
    <scope>NUCLEOTIDE SEQUENCE</scope>
</reference>
<comment type="subcellular location">
    <subcellularLocation>
        <location evidence="1">Membrane</location>
        <topology evidence="1">Multi-pass membrane protein</topology>
    </subcellularLocation>
</comment>
<dbReference type="PANTHER" id="PTHR43701:SF2">
    <property type="entry name" value="MEMBRANE TRANSPORTER PROTEIN YJNA-RELATED"/>
    <property type="match status" value="1"/>
</dbReference>
<accession>A0A644T0Z8</accession>
<keyword evidence="4 5" id="KW-0472">Membrane</keyword>
<comment type="caution">
    <text evidence="6">The sequence shown here is derived from an EMBL/GenBank/DDBJ whole genome shotgun (WGS) entry which is preliminary data.</text>
</comment>
<name>A0A644T0Z8_9ZZZZ</name>
<dbReference type="InterPro" id="IPR002781">
    <property type="entry name" value="TM_pro_TauE-like"/>
</dbReference>
<evidence type="ECO:0000256" key="1">
    <source>
        <dbReference type="ARBA" id="ARBA00004141"/>
    </source>
</evidence>
<evidence type="ECO:0000256" key="3">
    <source>
        <dbReference type="ARBA" id="ARBA00022989"/>
    </source>
</evidence>
<gene>
    <name evidence="6" type="ORF">SDC9_06146</name>
</gene>
<dbReference type="Pfam" id="PF01925">
    <property type="entry name" value="TauE"/>
    <property type="match status" value="1"/>
</dbReference>
<dbReference type="PANTHER" id="PTHR43701">
    <property type="entry name" value="MEMBRANE TRANSPORTER PROTEIN MJ0441-RELATED"/>
    <property type="match status" value="1"/>
</dbReference>
<sequence>MLQKFKIIGFGLGAGILSGLLGVGGGIILVPIMVSLLGFAQHNAHATSLAVIVPTAIVSSFVYSSHGNIDLALAVTLAAGSIVGAGFGARWMKRIPAAQLKRMFGALLMIVGVRMLWS</sequence>
<dbReference type="InterPro" id="IPR051598">
    <property type="entry name" value="TSUP/Inactive_protease-like"/>
</dbReference>
<protein>
    <submittedName>
        <fullName evidence="6">Uncharacterized protein</fullName>
    </submittedName>
</protein>
<keyword evidence="2 5" id="KW-0812">Transmembrane</keyword>
<evidence type="ECO:0000313" key="6">
    <source>
        <dbReference type="EMBL" id="MPL60585.1"/>
    </source>
</evidence>